<protein>
    <submittedName>
        <fullName evidence="2">Transposase</fullName>
    </submittedName>
</protein>
<proteinExistence type="predicted"/>
<sequence>MTLLRLIRALPDPDLPTPRVLGVDDFALRRGHHYGTILIDIESRRPVDVLADRTAETLSAWLQAHPGVEIICRDRHPPSGASRAGS</sequence>
<name>A0ABW4FXR5_9PSEU</name>
<gene>
    <name evidence="2" type="ORF">ACFSCY_35645</name>
</gene>
<dbReference type="PANTHER" id="PTHR33498">
    <property type="entry name" value="TRANSPOSASE FOR INSERTION SEQUENCE ELEMENT IS1557"/>
    <property type="match status" value="1"/>
</dbReference>
<dbReference type="Proteomes" id="UP001597145">
    <property type="component" value="Unassembled WGS sequence"/>
</dbReference>
<dbReference type="InterPro" id="IPR002560">
    <property type="entry name" value="Transposase_DDE"/>
</dbReference>
<dbReference type="Pfam" id="PF01610">
    <property type="entry name" value="DDE_Tnp_ISL3"/>
    <property type="match status" value="1"/>
</dbReference>
<keyword evidence="3" id="KW-1185">Reference proteome</keyword>
<dbReference type="EMBL" id="JBHUCP010000045">
    <property type="protein sequence ID" value="MFD1534766.1"/>
    <property type="molecule type" value="Genomic_DNA"/>
</dbReference>
<organism evidence="2 3">
    <name type="scientific">Pseudonocardia aurantiaca</name>
    <dbReference type="NCBI Taxonomy" id="75290"/>
    <lineage>
        <taxon>Bacteria</taxon>
        <taxon>Bacillati</taxon>
        <taxon>Actinomycetota</taxon>
        <taxon>Actinomycetes</taxon>
        <taxon>Pseudonocardiales</taxon>
        <taxon>Pseudonocardiaceae</taxon>
        <taxon>Pseudonocardia</taxon>
    </lineage>
</organism>
<evidence type="ECO:0000313" key="2">
    <source>
        <dbReference type="EMBL" id="MFD1534766.1"/>
    </source>
</evidence>
<dbReference type="PANTHER" id="PTHR33498:SF1">
    <property type="entry name" value="TRANSPOSASE FOR INSERTION SEQUENCE ELEMENT IS1557"/>
    <property type="match status" value="1"/>
</dbReference>
<accession>A0ABW4FXR5</accession>
<evidence type="ECO:0000313" key="3">
    <source>
        <dbReference type="Proteomes" id="UP001597145"/>
    </source>
</evidence>
<comment type="caution">
    <text evidence="2">The sequence shown here is derived from an EMBL/GenBank/DDBJ whole genome shotgun (WGS) entry which is preliminary data.</text>
</comment>
<dbReference type="InterPro" id="IPR047951">
    <property type="entry name" value="Transpos_ISL3"/>
</dbReference>
<dbReference type="RefSeq" id="WP_379660074.1">
    <property type="nucleotide sequence ID" value="NZ_BAAAJG010000015.1"/>
</dbReference>
<evidence type="ECO:0000259" key="1">
    <source>
        <dbReference type="Pfam" id="PF01610"/>
    </source>
</evidence>
<feature type="domain" description="Transposase IS204/IS1001/IS1096/IS1165 DDE" evidence="1">
    <location>
        <begin position="21"/>
        <end position="75"/>
    </location>
</feature>
<reference evidence="3" key="1">
    <citation type="journal article" date="2019" name="Int. J. Syst. Evol. Microbiol.">
        <title>The Global Catalogue of Microorganisms (GCM) 10K type strain sequencing project: providing services to taxonomists for standard genome sequencing and annotation.</title>
        <authorList>
            <consortium name="The Broad Institute Genomics Platform"/>
            <consortium name="The Broad Institute Genome Sequencing Center for Infectious Disease"/>
            <person name="Wu L."/>
            <person name="Ma J."/>
        </authorList>
    </citation>
    <scope>NUCLEOTIDE SEQUENCE [LARGE SCALE GENOMIC DNA]</scope>
    <source>
        <strain evidence="3">JCM 12165</strain>
    </source>
</reference>